<dbReference type="InterPro" id="IPR007210">
    <property type="entry name" value="ABC_Gly_betaine_transp_sub-bd"/>
</dbReference>
<name>A0A370L1I2_9HYPH</name>
<dbReference type="Pfam" id="PF04069">
    <property type="entry name" value="OpuAC"/>
    <property type="match status" value="1"/>
</dbReference>
<dbReference type="GO" id="GO:0043190">
    <property type="term" value="C:ATP-binding cassette (ABC) transporter complex"/>
    <property type="evidence" value="ECO:0007669"/>
    <property type="project" value="InterPro"/>
</dbReference>
<dbReference type="Gene3D" id="3.40.190.120">
    <property type="entry name" value="Osmoprotection protein (prox), domain 2"/>
    <property type="match status" value="1"/>
</dbReference>
<dbReference type="OrthoDB" id="9801163at2"/>
<sequence length="308" mass="33767">MTFAKLLRAKLPRAKTRFARTVFAVAAVLIAGVSGAYAQTIKIGSKNFTEQFIVAELYAAALENAGFKVERKINLGGTLVAHEALKSGAIDLYPEYTGTGFNAVMKATTTETDPEKVRQLVKAFYEKEFNLTWLKPSNINNGYAIVVRPETAKELNLKTLSDLGKVAKKLSLGAGTEFVDRRDGIAGLKEVYGAEFGEFKQFAALRLRYEALSQKQVDVANGFSTDWQIAAEKFVALDDDKGLFPPYFLAPVVRPEIAANAKIVEAIEKVGAVLDNPTMQELNRQVEVDKKEPRVVAAAFLKAKGLVR</sequence>
<accession>A0A370L1I2</accession>
<evidence type="ECO:0000259" key="1">
    <source>
        <dbReference type="Pfam" id="PF04069"/>
    </source>
</evidence>
<evidence type="ECO:0000313" key="3">
    <source>
        <dbReference type="Proteomes" id="UP000255207"/>
    </source>
</evidence>
<feature type="domain" description="ABC-type glycine betaine transport system substrate-binding" evidence="1">
    <location>
        <begin position="40"/>
        <end position="302"/>
    </location>
</feature>
<dbReference type="GO" id="GO:0022857">
    <property type="term" value="F:transmembrane transporter activity"/>
    <property type="evidence" value="ECO:0007669"/>
    <property type="project" value="InterPro"/>
</dbReference>
<protein>
    <submittedName>
        <fullName evidence="2">ABC transporter</fullName>
    </submittedName>
</protein>
<comment type="caution">
    <text evidence="2">The sequence shown here is derived from an EMBL/GenBank/DDBJ whole genome shotgun (WGS) entry which is preliminary data.</text>
</comment>
<keyword evidence="3" id="KW-1185">Reference proteome</keyword>
<gene>
    <name evidence="2" type="ORF">DWE98_23500</name>
</gene>
<reference evidence="3" key="1">
    <citation type="submission" date="2018-07" db="EMBL/GenBank/DDBJ databases">
        <authorList>
            <person name="Safronova V.I."/>
            <person name="Chirak E.R."/>
            <person name="Sazanova A.L."/>
        </authorList>
    </citation>
    <scope>NUCLEOTIDE SEQUENCE [LARGE SCALE GENOMIC DNA]</scope>
    <source>
        <strain evidence="3">RCAM04685</strain>
    </source>
</reference>
<dbReference type="SUPFAM" id="SSF53850">
    <property type="entry name" value="Periplasmic binding protein-like II"/>
    <property type="match status" value="1"/>
</dbReference>
<dbReference type="AlphaFoldDB" id="A0A370L1I2"/>
<dbReference type="Proteomes" id="UP000255207">
    <property type="component" value="Unassembled WGS sequence"/>
</dbReference>
<evidence type="ECO:0000313" key="2">
    <source>
        <dbReference type="EMBL" id="RDJ20702.1"/>
    </source>
</evidence>
<proteinExistence type="predicted"/>
<dbReference type="RefSeq" id="WP_114831740.1">
    <property type="nucleotide sequence ID" value="NZ_QQTO01000011.1"/>
</dbReference>
<dbReference type="Gene3D" id="3.40.190.10">
    <property type="entry name" value="Periplasmic binding protein-like II"/>
    <property type="match status" value="1"/>
</dbReference>
<dbReference type="EMBL" id="QQTP01000016">
    <property type="protein sequence ID" value="RDJ20702.1"/>
    <property type="molecule type" value="Genomic_DNA"/>
</dbReference>
<organism evidence="2 3">
    <name type="scientific">Bosea caraganae</name>
    <dbReference type="NCBI Taxonomy" id="2763117"/>
    <lineage>
        <taxon>Bacteria</taxon>
        <taxon>Pseudomonadati</taxon>
        <taxon>Pseudomonadota</taxon>
        <taxon>Alphaproteobacteria</taxon>
        <taxon>Hyphomicrobiales</taxon>
        <taxon>Boseaceae</taxon>
        <taxon>Bosea</taxon>
    </lineage>
</organism>